<dbReference type="InterPro" id="IPR036028">
    <property type="entry name" value="SH3-like_dom_sf"/>
</dbReference>
<dbReference type="Pfam" id="PF07653">
    <property type="entry name" value="SH3_2"/>
    <property type="match status" value="2"/>
</dbReference>
<reference evidence="3 4" key="1">
    <citation type="journal article" date="2016" name="Int. J. Syst. Evol. Microbiol.">
        <title>Pseudaminobacter manganicus sp. nov., isolated from sludge of a manganese mine.</title>
        <authorList>
            <person name="Li J."/>
            <person name="Huang J."/>
            <person name="Liao S."/>
            <person name="Wang G."/>
        </authorList>
    </citation>
    <scope>NUCLEOTIDE SEQUENCE [LARGE SCALE GENOMIC DNA]</scope>
    <source>
        <strain evidence="3 4">JH-7</strain>
    </source>
</reference>
<evidence type="ECO:0000256" key="1">
    <source>
        <dbReference type="ARBA" id="ARBA00022443"/>
    </source>
</evidence>
<dbReference type="RefSeq" id="WP_080918245.1">
    <property type="nucleotide sequence ID" value="NZ_MDET01000003.1"/>
</dbReference>
<dbReference type="Gene3D" id="2.30.30.40">
    <property type="entry name" value="SH3 Domains"/>
    <property type="match status" value="2"/>
</dbReference>
<dbReference type="CDD" id="cd00174">
    <property type="entry name" value="SH3"/>
    <property type="match status" value="2"/>
</dbReference>
<dbReference type="PIRSF" id="PIRSF034961">
    <property type="entry name" value="UCP034961_SH3_2"/>
    <property type="match status" value="1"/>
</dbReference>
<dbReference type="PROSITE" id="PS50002">
    <property type="entry name" value="SH3"/>
    <property type="match status" value="1"/>
</dbReference>
<name>A0A1V8RVH7_9HYPH</name>
<keyword evidence="1" id="KW-0728">SH3 domain</keyword>
<gene>
    <name evidence="3" type="ORF">BFN67_11345</name>
</gene>
<dbReference type="InterPro" id="IPR001452">
    <property type="entry name" value="SH3_domain"/>
</dbReference>
<comment type="caution">
    <text evidence="3">The sequence shown here is derived from an EMBL/GenBank/DDBJ whole genome shotgun (WGS) entry which is preliminary data.</text>
</comment>
<dbReference type="SMART" id="SM00326">
    <property type="entry name" value="SH3"/>
    <property type="match status" value="2"/>
</dbReference>
<dbReference type="SUPFAM" id="SSF50044">
    <property type="entry name" value="SH3-domain"/>
    <property type="match status" value="2"/>
</dbReference>
<dbReference type="InterPro" id="IPR014593">
    <property type="entry name" value="UCP034961_SH3_2"/>
</dbReference>
<dbReference type="AlphaFoldDB" id="A0A1V8RVH7"/>
<protein>
    <recommendedName>
        <fullName evidence="2">SH3 domain-containing protein</fullName>
    </recommendedName>
</protein>
<dbReference type="STRING" id="1873176.BFN67_11345"/>
<evidence type="ECO:0000313" key="3">
    <source>
        <dbReference type="EMBL" id="OQM77114.1"/>
    </source>
</evidence>
<evidence type="ECO:0000259" key="2">
    <source>
        <dbReference type="PROSITE" id="PS50002"/>
    </source>
</evidence>
<organism evidence="3 4">
    <name type="scientific">Manganibacter manganicus</name>
    <dbReference type="NCBI Taxonomy" id="1873176"/>
    <lineage>
        <taxon>Bacteria</taxon>
        <taxon>Pseudomonadati</taxon>
        <taxon>Pseudomonadota</taxon>
        <taxon>Alphaproteobacteria</taxon>
        <taxon>Hyphomicrobiales</taxon>
        <taxon>Phyllobacteriaceae</taxon>
        <taxon>Manganibacter</taxon>
    </lineage>
</organism>
<feature type="domain" description="SH3" evidence="2">
    <location>
        <begin position="59"/>
        <end position="115"/>
    </location>
</feature>
<accession>A0A1V8RVH7</accession>
<dbReference type="Proteomes" id="UP000191905">
    <property type="component" value="Unassembled WGS sequence"/>
</dbReference>
<evidence type="ECO:0000313" key="4">
    <source>
        <dbReference type="Proteomes" id="UP000191905"/>
    </source>
</evidence>
<proteinExistence type="predicted"/>
<dbReference type="EMBL" id="MDET01000003">
    <property type="protein sequence ID" value="OQM77114.1"/>
    <property type="molecule type" value="Genomic_DNA"/>
</dbReference>
<keyword evidence="4" id="KW-1185">Reference proteome</keyword>
<sequence>MQVIVIEGHSASYADPVSVNAGDPVILTEKADEWDGHTWLWAEGLDGKVGWVPDAIVENRGGRWHANRDYSAAELTCARNEILIVVEETHGWAWCRSAAGDEGWVPLRNLAPYNP</sequence>
<dbReference type="OrthoDB" id="1030757at2"/>